<evidence type="ECO:0000256" key="6">
    <source>
        <dbReference type="SAM" id="Phobius"/>
    </source>
</evidence>
<feature type="transmembrane region" description="Helical" evidence="6">
    <location>
        <begin position="140"/>
        <end position="163"/>
    </location>
</feature>
<dbReference type="Proteomes" id="UP000377798">
    <property type="component" value="Unassembled WGS sequence"/>
</dbReference>
<reference evidence="7 8" key="1">
    <citation type="submission" date="2019-02" db="EMBL/GenBank/DDBJ databases">
        <authorList>
            <consortium name="Pathogen Informatics"/>
        </authorList>
    </citation>
    <scope>NUCLEOTIDE SEQUENCE [LARGE SCALE GENOMIC DNA]</scope>
    <source>
        <strain evidence="7 8">3012STDY7089603</strain>
    </source>
</reference>
<accession>A0A8H2QRL1</accession>
<dbReference type="AlphaFoldDB" id="A0A8H2QRL1"/>
<feature type="transmembrane region" description="Helical" evidence="6">
    <location>
        <begin position="254"/>
        <end position="284"/>
    </location>
</feature>
<proteinExistence type="predicted"/>
<feature type="transmembrane region" description="Helical" evidence="6">
    <location>
        <begin position="73"/>
        <end position="94"/>
    </location>
</feature>
<comment type="caution">
    <text evidence="7">The sequence shown here is derived from an EMBL/GenBank/DDBJ whole genome shotgun (WGS) entry which is preliminary data.</text>
</comment>
<keyword evidence="5 6" id="KW-0472">Membrane</keyword>
<dbReference type="NCBIfam" id="TIGR00765">
    <property type="entry name" value="yihY_not_rbn"/>
    <property type="match status" value="1"/>
</dbReference>
<dbReference type="Pfam" id="PF03631">
    <property type="entry name" value="Virul_fac_BrkB"/>
    <property type="match status" value="1"/>
</dbReference>
<feature type="transmembrane region" description="Helical" evidence="6">
    <location>
        <begin position="40"/>
        <end position="61"/>
    </location>
</feature>
<dbReference type="PIRSF" id="PIRSF035875">
    <property type="entry name" value="RNase_BN"/>
    <property type="match status" value="1"/>
</dbReference>
<feature type="transmembrane region" description="Helical" evidence="6">
    <location>
        <begin position="100"/>
        <end position="120"/>
    </location>
</feature>
<evidence type="ECO:0000256" key="5">
    <source>
        <dbReference type="ARBA" id="ARBA00023136"/>
    </source>
</evidence>
<comment type="subcellular location">
    <subcellularLocation>
        <location evidence="1">Cell membrane</location>
        <topology evidence="1">Multi-pass membrane protein</topology>
    </subcellularLocation>
</comment>
<feature type="transmembrane region" description="Helical" evidence="6">
    <location>
        <begin position="183"/>
        <end position="207"/>
    </location>
</feature>
<evidence type="ECO:0000313" key="7">
    <source>
        <dbReference type="EMBL" id="VFB15971.1"/>
    </source>
</evidence>
<sequence length="311" mass="35064">MLEKLKTWLYRHRNNPILSFLDALVKRILEFEVFPRAGQLSYFTTLSLFPFIIALLNILNYTSLVDPSFIRNLVSYLPKSTASIILTFADQIALNSSASLLSISLIMGLWSASSGVRQLIKIINGAYQLQENRNFFEMAFLGLAFTLGLIVMILLLLFSRIIGSELIQQLNNYFPLNQDLIGFLYRSLNIIGPIYALIFLVCLYGISPNLPMKKLGLKSLLPGSLFALVGILLGTVLFTYYVSNFGKYAMTYGYFAGMILLLLWIYLVNIVLQVGCQINALVYLKRQGGLTWPREDSVLKDLLPGETRPTD</sequence>
<feature type="transmembrane region" description="Helical" evidence="6">
    <location>
        <begin position="219"/>
        <end position="242"/>
    </location>
</feature>
<keyword evidence="3 6" id="KW-0812">Transmembrane</keyword>
<keyword evidence="8" id="KW-1185">Reference proteome</keyword>
<evidence type="ECO:0000256" key="2">
    <source>
        <dbReference type="ARBA" id="ARBA00022475"/>
    </source>
</evidence>
<organism evidence="7 8">
    <name type="scientific">Urinicoccus massiliensis</name>
    <dbReference type="NCBI Taxonomy" id="1723382"/>
    <lineage>
        <taxon>Bacteria</taxon>
        <taxon>Bacillati</taxon>
        <taxon>Bacillota</taxon>
        <taxon>Tissierellia</taxon>
        <taxon>Tissierellales</taxon>
        <taxon>Peptoniphilaceae</taxon>
        <taxon>Urinicoccus</taxon>
    </lineage>
</organism>
<dbReference type="RefSeq" id="WP_131748426.1">
    <property type="nucleotide sequence ID" value="NZ_CAACYI010000001.1"/>
</dbReference>
<name>A0A8H2QRL1_9FIRM</name>
<dbReference type="PANTHER" id="PTHR30213:SF0">
    <property type="entry name" value="UPF0761 MEMBRANE PROTEIN YIHY"/>
    <property type="match status" value="1"/>
</dbReference>
<evidence type="ECO:0000256" key="1">
    <source>
        <dbReference type="ARBA" id="ARBA00004651"/>
    </source>
</evidence>
<evidence type="ECO:0000313" key="8">
    <source>
        <dbReference type="Proteomes" id="UP000377798"/>
    </source>
</evidence>
<dbReference type="EMBL" id="CAACYI010000001">
    <property type="protein sequence ID" value="VFB15971.1"/>
    <property type="molecule type" value="Genomic_DNA"/>
</dbReference>
<evidence type="ECO:0000256" key="4">
    <source>
        <dbReference type="ARBA" id="ARBA00022989"/>
    </source>
</evidence>
<keyword evidence="2" id="KW-1003">Cell membrane</keyword>
<keyword evidence="4 6" id="KW-1133">Transmembrane helix</keyword>
<dbReference type="InterPro" id="IPR017039">
    <property type="entry name" value="Virul_fac_BrkB"/>
</dbReference>
<protein>
    <submittedName>
        <fullName evidence="7">YihY family inner membrane protein</fullName>
    </submittedName>
</protein>
<dbReference type="PANTHER" id="PTHR30213">
    <property type="entry name" value="INNER MEMBRANE PROTEIN YHJD"/>
    <property type="match status" value="1"/>
</dbReference>
<dbReference type="GO" id="GO:0005886">
    <property type="term" value="C:plasma membrane"/>
    <property type="evidence" value="ECO:0007669"/>
    <property type="project" value="UniProtKB-SubCell"/>
</dbReference>
<gene>
    <name evidence="7" type="primary">yihY</name>
    <name evidence="7" type="ORF">NCTC13150_00481</name>
</gene>
<evidence type="ECO:0000256" key="3">
    <source>
        <dbReference type="ARBA" id="ARBA00022692"/>
    </source>
</evidence>